<dbReference type="InterPro" id="IPR044846">
    <property type="entry name" value="GH10"/>
</dbReference>
<dbReference type="GO" id="GO:0031176">
    <property type="term" value="F:endo-1,4-beta-xylanase activity"/>
    <property type="evidence" value="ECO:0007669"/>
    <property type="project" value="UniProtKB-EC"/>
</dbReference>
<keyword evidence="8 9" id="KW-0624">Polysaccharide degradation</keyword>
<comment type="catalytic activity">
    <reaction evidence="1 9">
        <text>Endohydrolysis of (1-&gt;4)-beta-D-xylosidic linkages in xylans.</text>
        <dbReference type="EC" id="3.2.1.8"/>
    </reaction>
</comment>
<evidence type="ECO:0000256" key="6">
    <source>
        <dbReference type="ARBA" id="ARBA00023277"/>
    </source>
</evidence>
<dbReference type="EC" id="3.2.1.8" evidence="9"/>
<evidence type="ECO:0000256" key="3">
    <source>
        <dbReference type="ARBA" id="ARBA00022651"/>
    </source>
</evidence>
<organism evidence="11">
    <name type="scientific">uncultured Craurococcus sp</name>
    <dbReference type="NCBI Taxonomy" id="1135998"/>
    <lineage>
        <taxon>Bacteria</taxon>
        <taxon>Pseudomonadati</taxon>
        <taxon>Pseudomonadota</taxon>
        <taxon>Alphaproteobacteria</taxon>
        <taxon>Acetobacterales</taxon>
        <taxon>Acetobacteraceae</taxon>
        <taxon>Craurococcus</taxon>
        <taxon>environmental samples</taxon>
    </lineage>
</organism>
<dbReference type="GO" id="GO:0045493">
    <property type="term" value="P:xylan catabolic process"/>
    <property type="evidence" value="ECO:0007669"/>
    <property type="project" value="UniProtKB-KW"/>
</dbReference>
<dbReference type="InterPro" id="IPR001000">
    <property type="entry name" value="GH10_dom"/>
</dbReference>
<keyword evidence="6 9" id="KW-0119">Carbohydrate metabolism</keyword>
<dbReference type="PROSITE" id="PS51760">
    <property type="entry name" value="GH10_2"/>
    <property type="match status" value="1"/>
</dbReference>
<evidence type="ECO:0000256" key="7">
    <source>
        <dbReference type="ARBA" id="ARBA00023295"/>
    </source>
</evidence>
<keyword evidence="3" id="KW-0858">Xylan degradation</keyword>
<evidence type="ECO:0000256" key="8">
    <source>
        <dbReference type="ARBA" id="ARBA00023326"/>
    </source>
</evidence>
<dbReference type="PRINTS" id="PR00134">
    <property type="entry name" value="GLHYDRLASE10"/>
</dbReference>
<comment type="similarity">
    <text evidence="2 9">Belongs to the glycosyl hydrolase 10 (cellulase F) family.</text>
</comment>
<reference evidence="11" key="1">
    <citation type="submission" date="2020-02" db="EMBL/GenBank/DDBJ databases">
        <authorList>
            <person name="Meier V. D."/>
        </authorList>
    </citation>
    <scope>NUCLEOTIDE SEQUENCE</scope>
    <source>
        <strain evidence="11">AVDCRST_MAG27</strain>
    </source>
</reference>
<dbReference type="EMBL" id="CADCTD010000163">
    <property type="protein sequence ID" value="CAA9278285.1"/>
    <property type="molecule type" value="Genomic_DNA"/>
</dbReference>
<protein>
    <recommendedName>
        <fullName evidence="9">Beta-xylanase</fullName>
        <ecNumber evidence="9">3.2.1.8</ecNumber>
    </recommendedName>
</protein>
<accession>A0A6J4JJ38</accession>
<evidence type="ECO:0000256" key="5">
    <source>
        <dbReference type="ARBA" id="ARBA00022801"/>
    </source>
</evidence>
<dbReference type="Pfam" id="PF00331">
    <property type="entry name" value="Glyco_hydro_10"/>
    <property type="match status" value="1"/>
</dbReference>
<keyword evidence="5 9" id="KW-0378">Hydrolase</keyword>
<feature type="domain" description="GH10" evidence="10">
    <location>
        <begin position="2"/>
        <end position="343"/>
    </location>
</feature>
<dbReference type="PANTHER" id="PTHR31490:SF88">
    <property type="entry name" value="BETA-XYLANASE"/>
    <property type="match status" value="1"/>
</dbReference>
<dbReference type="AlphaFoldDB" id="A0A6J4JJ38"/>
<dbReference type="SMART" id="SM00633">
    <property type="entry name" value="Glyco_10"/>
    <property type="match status" value="1"/>
</dbReference>
<dbReference type="InterPro" id="IPR017853">
    <property type="entry name" value="GH"/>
</dbReference>
<evidence type="ECO:0000256" key="1">
    <source>
        <dbReference type="ARBA" id="ARBA00000681"/>
    </source>
</evidence>
<evidence type="ECO:0000259" key="10">
    <source>
        <dbReference type="PROSITE" id="PS51760"/>
    </source>
</evidence>
<sequence>MAQGGVGLGTIARANGITFGTAVNSGKLGDAAYAAQLVAEAQLLVPEWEAKWAALQPRPGSFDFGPLGIIASFAQAHGKQLRGHALVWHAAMPPWLAEGLAEGAARARSLLAAHMDGVLPATRPAIRDWDVVNEAIANPEGSPFTARTPSQGDLRDTPWLRALGPGYIEEAFRLARERDRTLRLTYNDYGLEGDSPWAEEKRQRTLRLLRRLVGAQCPLDALGLQAHLLMDEPFRPEPFAAFLRSVRELGLAVLVTELDVREAQQLPPDLPSRDAAVAERVRQVIGTALDAGCRTVLTWGLSDKDSWLAQDRDVMRKDGQVHRGLPLDEAGGRKPMWQALATAFGTRRG</sequence>
<dbReference type="SUPFAM" id="SSF51445">
    <property type="entry name" value="(Trans)glycosidases"/>
    <property type="match status" value="1"/>
</dbReference>
<gene>
    <name evidence="11" type="ORF">AVDCRST_MAG27-3572</name>
</gene>
<proteinExistence type="inferred from homology"/>
<evidence type="ECO:0000313" key="11">
    <source>
        <dbReference type="EMBL" id="CAA9278285.1"/>
    </source>
</evidence>
<keyword evidence="7 9" id="KW-0326">Glycosidase</keyword>
<dbReference type="Gene3D" id="3.20.20.80">
    <property type="entry name" value="Glycosidases"/>
    <property type="match status" value="1"/>
</dbReference>
<name>A0A6J4JJ38_9PROT</name>
<keyword evidence="4" id="KW-0732">Signal</keyword>
<evidence type="ECO:0000256" key="4">
    <source>
        <dbReference type="ARBA" id="ARBA00022729"/>
    </source>
</evidence>
<dbReference type="PANTHER" id="PTHR31490">
    <property type="entry name" value="GLYCOSYL HYDROLASE"/>
    <property type="match status" value="1"/>
</dbReference>
<evidence type="ECO:0000256" key="9">
    <source>
        <dbReference type="RuleBase" id="RU361174"/>
    </source>
</evidence>
<evidence type="ECO:0000256" key="2">
    <source>
        <dbReference type="ARBA" id="ARBA00007495"/>
    </source>
</evidence>